<dbReference type="AlphaFoldDB" id="A0A1D8AVS9"/>
<evidence type="ECO:0000256" key="1">
    <source>
        <dbReference type="SAM" id="MobiDB-lite"/>
    </source>
</evidence>
<gene>
    <name evidence="3" type="ORF">Verru16b_02073</name>
</gene>
<dbReference type="EMBL" id="CP016094">
    <property type="protein sequence ID" value="AOS45004.1"/>
    <property type="molecule type" value="Genomic_DNA"/>
</dbReference>
<name>A0A1D8AVS9_9BACT</name>
<protein>
    <submittedName>
        <fullName evidence="3">Uncharacterized protein</fullName>
    </submittedName>
</protein>
<feature type="transmembrane region" description="Helical" evidence="2">
    <location>
        <begin position="524"/>
        <end position="542"/>
    </location>
</feature>
<feature type="transmembrane region" description="Helical" evidence="2">
    <location>
        <begin position="202"/>
        <end position="221"/>
    </location>
</feature>
<feature type="transmembrane region" description="Helical" evidence="2">
    <location>
        <begin position="403"/>
        <end position="423"/>
    </location>
</feature>
<keyword evidence="2" id="KW-0472">Membrane</keyword>
<dbReference type="KEGG" id="obg:Verru16b_02073"/>
<evidence type="ECO:0000313" key="4">
    <source>
        <dbReference type="Proteomes" id="UP000095228"/>
    </source>
</evidence>
<feature type="transmembrane region" description="Helical" evidence="2">
    <location>
        <begin position="258"/>
        <end position="279"/>
    </location>
</feature>
<organism evidence="3 4">
    <name type="scientific">Lacunisphaera limnophila</name>
    <dbReference type="NCBI Taxonomy" id="1838286"/>
    <lineage>
        <taxon>Bacteria</taxon>
        <taxon>Pseudomonadati</taxon>
        <taxon>Verrucomicrobiota</taxon>
        <taxon>Opitutia</taxon>
        <taxon>Opitutales</taxon>
        <taxon>Opitutaceae</taxon>
        <taxon>Lacunisphaera</taxon>
    </lineage>
</organism>
<feature type="transmembrane region" description="Helical" evidence="2">
    <location>
        <begin position="92"/>
        <end position="112"/>
    </location>
</feature>
<reference evidence="3 4" key="1">
    <citation type="submission" date="2016-06" db="EMBL/GenBank/DDBJ databases">
        <title>Three novel species with peptidoglycan cell walls form the new genus Lacunisphaera gen. nov. in the family Opitutaceae of the verrucomicrobial subdivision 4.</title>
        <authorList>
            <person name="Rast P."/>
            <person name="Gloeckner I."/>
            <person name="Jogler M."/>
            <person name="Boedeker C."/>
            <person name="Jeske O."/>
            <person name="Wiegand S."/>
            <person name="Reinhardt R."/>
            <person name="Schumann P."/>
            <person name="Rohde M."/>
            <person name="Spring S."/>
            <person name="Gloeckner F.O."/>
            <person name="Jogler C."/>
        </authorList>
    </citation>
    <scope>NUCLEOTIDE SEQUENCE [LARGE SCALE GENOMIC DNA]</scope>
    <source>
        <strain evidence="3 4">IG16b</strain>
    </source>
</reference>
<evidence type="ECO:0000256" key="2">
    <source>
        <dbReference type="SAM" id="Phobius"/>
    </source>
</evidence>
<dbReference type="Proteomes" id="UP000095228">
    <property type="component" value="Chromosome"/>
</dbReference>
<feature type="transmembrane region" description="Helical" evidence="2">
    <location>
        <begin position="132"/>
        <end position="152"/>
    </location>
</feature>
<sequence>MLPSADGPSASRLPAFRPLARNNAGVYLQRYFGSGWAFFIPYLAVYLLYALLAWRVNPAGLGEGLEQGATAGGLAPPAVPTSFFLPPALLHVYWVLHAVHLALGAVALRSWWQAHASPLAGTARFSPAASALWAILPWFGLALVFAVPGVYLEYPADTWEHYSRINEWSIQAAVNQHYAWTKSSYFLAYSLVGQIDSPLRQLTWLNAYATGCSLLLCWQYFRLAQATGLGRRAAFVFVVLNALTTGNGLFGFSRYYGISSSVFAQLGAVALITLGIRIAQANGFGGLSWPKPRAALLPALYPLSRFALTALALIAFTAFSHTQGLGIAALGIAAVSVWRIGQSRHARGILLTLALALAGASVVTILYWPRSALIDDSIRTQGWLTSWYGFNLFEISSPAFERMLMILGGGGLLNLLAGICLLYRNHVVAWLTITPLVALSLPVVAVPFLQQLLQANQPVLIFHRMLFAIPAGLAIVTLLARAGRSPSLQDDLGVAPPNSTGRPAPTHAPAPDSGHPAQRLHPPWFFYILTATLAGLILIPASSPGYGRLFNILLQPPADLNLRQELETIGEAKSHAVGLPANPRLVASKGISYAAYSTGARNVLIPYRSINESPGEKTTRVRLYLESAVHEAGPTLFIPQSPFRLYTAWSPTAYLSHHWHPVEVALEYANGTEHESFARRLGYQRLQVGRHHLYVHAPE</sequence>
<accession>A0A1D8AVS9</accession>
<proteinExistence type="predicted"/>
<evidence type="ECO:0000313" key="3">
    <source>
        <dbReference type="EMBL" id="AOS45004.1"/>
    </source>
</evidence>
<feature type="region of interest" description="Disordered" evidence="1">
    <location>
        <begin position="490"/>
        <end position="516"/>
    </location>
</feature>
<feature type="transmembrane region" description="Helical" evidence="2">
    <location>
        <begin position="430"/>
        <end position="449"/>
    </location>
</feature>
<keyword evidence="2" id="KW-0812">Transmembrane</keyword>
<feature type="transmembrane region" description="Helical" evidence="2">
    <location>
        <begin position="300"/>
        <end position="319"/>
    </location>
</feature>
<feature type="transmembrane region" description="Helical" evidence="2">
    <location>
        <begin position="233"/>
        <end position="252"/>
    </location>
</feature>
<feature type="transmembrane region" description="Helical" evidence="2">
    <location>
        <begin position="31"/>
        <end position="52"/>
    </location>
</feature>
<keyword evidence="4" id="KW-1185">Reference proteome</keyword>
<keyword evidence="2" id="KW-1133">Transmembrane helix</keyword>
<feature type="transmembrane region" description="Helical" evidence="2">
    <location>
        <begin position="461"/>
        <end position="480"/>
    </location>
</feature>
<feature type="transmembrane region" description="Helical" evidence="2">
    <location>
        <begin position="325"/>
        <end position="341"/>
    </location>
</feature>
<feature type="transmembrane region" description="Helical" evidence="2">
    <location>
        <begin position="348"/>
        <end position="368"/>
    </location>
</feature>